<proteinExistence type="predicted"/>
<keyword evidence="2" id="KW-0472">Membrane</keyword>
<evidence type="ECO:0000313" key="3">
    <source>
        <dbReference type="EMBL" id="VEU34683.1"/>
    </source>
</evidence>
<keyword evidence="2" id="KW-0812">Transmembrane</keyword>
<name>A0A448YXZ8_9STRA</name>
<keyword evidence="4" id="KW-1185">Reference proteome</keyword>
<dbReference type="Proteomes" id="UP000291116">
    <property type="component" value="Unassembled WGS sequence"/>
</dbReference>
<dbReference type="EMBL" id="CAACVS010000036">
    <property type="protein sequence ID" value="VEU34683.1"/>
    <property type="molecule type" value="Genomic_DNA"/>
</dbReference>
<keyword evidence="2" id="KW-1133">Transmembrane helix</keyword>
<feature type="region of interest" description="Disordered" evidence="1">
    <location>
        <begin position="56"/>
        <end position="80"/>
    </location>
</feature>
<dbReference type="AlphaFoldDB" id="A0A448YXZ8"/>
<feature type="transmembrane region" description="Helical" evidence="2">
    <location>
        <begin position="25"/>
        <end position="45"/>
    </location>
</feature>
<feature type="transmembrane region" description="Helical" evidence="2">
    <location>
        <begin position="93"/>
        <end position="111"/>
    </location>
</feature>
<evidence type="ECO:0000256" key="1">
    <source>
        <dbReference type="SAM" id="MobiDB-lite"/>
    </source>
</evidence>
<evidence type="ECO:0000256" key="2">
    <source>
        <dbReference type="SAM" id="Phobius"/>
    </source>
</evidence>
<sequence>MSSAPTEEPSTPPEGLRDDELSKRFYYGGLLGLPWLWIVHALHFHGKQRQLEAQRILREEQEHNSESSSSHPDTDNQYAEAEKMWVRRGRNSAVVVSGAWLAWVLFVQLIFPDTLPSSWYVRDPNSYAATGW</sequence>
<reference evidence="3 4" key="1">
    <citation type="submission" date="2019-01" db="EMBL/GenBank/DDBJ databases">
        <authorList>
            <person name="Ferrante I. M."/>
        </authorList>
    </citation>
    <scope>NUCLEOTIDE SEQUENCE [LARGE SCALE GENOMIC DNA]</scope>
    <source>
        <strain evidence="3 4">B856</strain>
    </source>
</reference>
<dbReference type="OrthoDB" id="524898at2759"/>
<protein>
    <recommendedName>
        <fullName evidence="5">Gamma-secretase subunit PEN-2</fullName>
    </recommendedName>
</protein>
<feature type="compositionally biased region" description="Basic and acidic residues" evidence="1">
    <location>
        <begin position="56"/>
        <end position="65"/>
    </location>
</feature>
<dbReference type="Pfam" id="PF10251">
    <property type="entry name" value="PEN-2"/>
    <property type="match status" value="1"/>
</dbReference>
<organism evidence="3 4">
    <name type="scientific">Pseudo-nitzschia multistriata</name>
    <dbReference type="NCBI Taxonomy" id="183589"/>
    <lineage>
        <taxon>Eukaryota</taxon>
        <taxon>Sar</taxon>
        <taxon>Stramenopiles</taxon>
        <taxon>Ochrophyta</taxon>
        <taxon>Bacillariophyta</taxon>
        <taxon>Bacillariophyceae</taxon>
        <taxon>Bacillariophycidae</taxon>
        <taxon>Bacillariales</taxon>
        <taxon>Bacillariaceae</taxon>
        <taxon>Pseudo-nitzschia</taxon>
    </lineage>
</organism>
<evidence type="ECO:0000313" key="4">
    <source>
        <dbReference type="Proteomes" id="UP000291116"/>
    </source>
</evidence>
<accession>A0A448YXZ8</accession>
<dbReference type="InterPro" id="IPR019379">
    <property type="entry name" value="Gamma_Secretase_Asp_P_PEN2"/>
</dbReference>
<evidence type="ECO:0008006" key="5">
    <source>
        <dbReference type="Google" id="ProtNLM"/>
    </source>
</evidence>
<gene>
    <name evidence="3" type="ORF">PSNMU_V1.4_AUG-EV-PASAV3_0013950</name>
</gene>